<dbReference type="EMBL" id="KN833753">
    <property type="protein sequence ID" value="KIK21308.1"/>
    <property type="molecule type" value="Genomic_DNA"/>
</dbReference>
<dbReference type="STRING" id="765257.A0A0C9ZND1"/>
<evidence type="ECO:0000259" key="1">
    <source>
        <dbReference type="Pfam" id="PF06985"/>
    </source>
</evidence>
<dbReference type="Proteomes" id="UP000054018">
    <property type="component" value="Unassembled WGS sequence"/>
</dbReference>
<dbReference type="OrthoDB" id="2691269at2759"/>
<feature type="non-terminal residue" evidence="2">
    <location>
        <position position="238"/>
    </location>
</feature>
<keyword evidence="3" id="KW-1185">Reference proteome</keyword>
<evidence type="ECO:0000313" key="3">
    <source>
        <dbReference type="Proteomes" id="UP000054018"/>
    </source>
</evidence>
<accession>A0A0C9ZND1</accession>
<dbReference type="HOGENOM" id="CLU_000288_138_0_1"/>
<reference evidence="3" key="2">
    <citation type="submission" date="2015-01" db="EMBL/GenBank/DDBJ databases">
        <title>Evolutionary Origins and Diversification of the Mycorrhizal Mutualists.</title>
        <authorList>
            <consortium name="DOE Joint Genome Institute"/>
            <consortium name="Mycorrhizal Genomics Consortium"/>
            <person name="Kohler A."/>
            <person name="Kuo A."/>
            <person name="Nagy L.G."/>
            <person name="Floudas D."/>
            <person name="Copeland A."/>
            <person name="Barry K.W."/>
            <person name="Cichocki N."/>
            <person name="Veneault-Fourrey C."/>
            <person name="LaButti K."/>
            <person name="Lindquist E.A."/>
            <person name="Lipzen A."/>
            <person name="Lundell T."/>
            <person name="Morin E."/>
            <person name="Murat C."/>
            <person name="Riley R."/>
            <person name="Ohm R."/>
            <person name="Sun H."/>
            <person name="Tunlid A."/>
            <person name="Henrissat B."/>
            <person name="Grigoriev I.V."/>
            <person name="Hibbett D.S."/>
            <person name="Martin F."/>
        </authorList>
    </citation>
    <scope>NUCLEOTIDE SEQUENCE [LARGE SCALE GENOMIC DNA]</scope>
    <source>
        <strain evidence="3">441</strain>
    </source>
</reference>
<sequence>MQARRVISKFFGYAMLSHKWGRGEPLFCDMKDTRAYDLHSTDGVVKLQKFCLLAFRRDFLWAWSDTCCIDKGSSAELQEAIGSMFSWYRRSGLTIVYLSDVPDMASFTKSVWFKRGWTLQELLASETVSFYMRDWSPYANNASLNHKSDDAVLKGLQNATGIGESHLRNFRPGMDDARLRLTWASTRLTTKPEDIAYSLFGVLDLHLPVLYGETAEKALGRLLAEIISQSGDVSVLDW</sequence>
<evidence type="ECO:0000313" key="2">
    <source>
        <dbReference type="EMBL" id="KIK21308.1"/>
    </source>
</evidence>
<dbReference type="PANTHER" id="PTHR10622:SF10">
    <property type="entry name" value="HET DOMAIN-CONTAINING PROTEIN"/>
    <property type="match status" value="1"/>
</dbReference>
<proteinExistence type="predicted"/>
<name>A0A0C9ZND1_9AGAM</name>
<dbReference type="AlphaFoldDB" id="A0A0C9ZND1"/>
<dbReference type="PANTHER" id="PTHR10622">
    <property type="entry name" value="HET DOMAIN-CONTAINING PROTEIN"/>
    <property type="match status" value="1"/>
</dbReference>
<dbReference type="Pfam" id="PF06985">
    <property type="entry name" value="HET"/>
    <property type="match status" value="1"/>
</dbReference>
<dbReference type="InterPro" id="IPR010730">
    <property type="entry name" value="HET"/>
</dbReference>
<feature type="domain" description="Heterokaryon incompatibility" evidence="1">
    <location>
        <begin position="13"/>
        <end position="100"/>
    </location>
</feature>
<organism evidence="2 3">
    <name type="scientific">Pisolithus microcarpus 441</name>
    <dbReference type="NCBI Taxonomy" id="765257"/>
    <lineage>
        <taxon>Eukaryota</taxon>
        <taxon>Fungi</taxon>
        <taxon>Dikarya</taxon>
        <taxon>Basidiomycota</taxon>
        <taxon>Agaricomycotina</taxon>
        <taxon>Agaricomycetes</taxon>
        <taxon>Agaricomycetidae</taxon>
        <taxon>Boletales</taxon>
        <taxon>Sclerodermatineae</taxon>
        <taxon>Pisolithaceae</taxon>
        <taxon>Pisolithus</taxon>
    </lineage>
</organism>
<reference evidence="2 3" key="1">
    <citation type="submission" date="2014-04" db="EMBL/GenBank/DDBJ databases">
        <authorList>
            <consortium name="DOE Joint Genome Institute"/>
            <person name="Kuo A."/>
            <person name="Kohler A."/>
            <person name="Costa M.D."/>
            <person name="Nagy L.G."/>
            <person name="Floudas D."/>
            <person name="Copeland A."/>
            <person name="Barry K.W."/>
            <person name="Cichocki N."/>
            <person name="Veneault-Fourrey C."/>
            <person name="LaButti K."/>
            <person name="Lindquist E.A."/>
            <person name="Lipzen A."/>
            <person name="Lundell T."/>
            <person name="Morin E."/>
            <person name="Murat C."/>
            <person name="Sun H."/>
            <person name="Tunlid A."/>
            <person name="Henrissat B."/>
            <person name="Grigoriev I.V."/>
            <person name="Hibbett D.S."/>
            <person name="Martin F."/>
            <person name="Nordberg H.P."/>
            <person name="Cantor M.N."/>
            <person name="Hua S.X."/>
        </authorList>
    </citation>
    <scope>NUCLEOTIDE SEQUENCE [LARGE SCALE GENOMIC DNA]</scope>
    <source>
        <strain evidence="2 3">441</strain>
    </source>
</reference>
<protein>
    <recommendedName>
        <fullName evidence="1">Heterokaryon incompatibility domain-containing protein</fullName>
    </recommendedName>
</protein>
<gene>
    <name evidence="2" type="ORF">PISMIDRAFT_104355</name>
</gene>